<evidence type="ECO:0000259" key="11">
    <source>
        <dbReference type="PROSITE" id="PS50089"/>
    </source>
</evidence>
<dbReference type="SUPFAM" id="SSF57850">
    <property type="entry name" value="RING/U-box"/>
    <property type="match status" value="1"/>
</dbReference>
<reference evidence="12" key="1">
    <citation type="submission" date="2021-02" db="EMBL/GenBank/DDBJ databases">
        <authorList>
            <person name="Dougan E. K."/>
            <person name="Rhodes N."/>
            <person name="Thang M."/>
            <person name="Chan C."/>
        </authorList>
    </citation>
    <scope>NUCLEOTIDE SEQUENCE</scope>
</reference>
<dbReference type="InterPro" id="IPR020422">
    <property type="entry name" value="TYR_PHOSPHATASE_DUAL_dom"/>
</dbReference>
<dbReference type="InterPro" id="IPR000387">
    <property type="entry name" value="Tyr_Pase_dom"/>
</dbReference>
<dbReference type="InterPro" id="IPR029021">
    <property type="entry name" value="Prot-tyrosine_phosphatase-like"/>
</dbReference>
<evidence type="ECO:0000313" key="12">
    <source>
        <dbReference type="EMBL" id="CAE7938655.1"/>
    </source>
</evidence>
<dbReference type="SMART" id="SM00184">
    <property type="entry name" value="RING"/>
    <property type="match status" value="1"/>
</dbReference>
<dbReference type="CDD" id="cd14498">
    <property type="entry name" value="DSP"/>
    <property type="match status" value="2"/>
</dbReference>
<dbReference type="PROSITE" id="PS50056">
    <property type="entry name" value="TYR_PHOSPHATASE_2"/>
    <property type="match status" value="2"/>
</dbReference>
<dbReference type="PANTHER" id="PTHR10159">
    <property type="entry name" value="DUAL SPECIFICITY PROTEIN PHOSPHATASE"/>
    <property type="match status" value="1"/>
</dbReference>
<comment type="caution">
    <text evidence="12">The sequence shown here is derived from an EMBL/GenBank/DDBJ whole genome shotgun (WGS) entry which is preliminary data.</text>
</comment>
<keyword evidence="13" id="KW-1185">Reference proteome</keyword>
<dbReference type="InterPro" id="IPR017907">
    <property type="entry name" value="Znf_RING_CS"/>
</dbReference>
<accession>A0A813C1C0</accession>
<keyword evidence="6" id="KW-0862">Zinc</keyword>
<evidence type="ECO:0000256" key="6">
    <source>
        <dbReference type="ARBA" id="ARBA00022833"/>
    </source>
</evidence>
<dbReference type="GO" id="GO:0043409">
    <property type="term" value="P:negative regulation of MAPK cascade"/>
    <property type="evidence" value="ECO:0007669"/>
    <property type="project" value="TreeGrafter"/>
</dbReference>
<dbReference type="InterPro" id="IPR000340">
    <property type="entry name" value="Dual-sp_phosphatase_cat-dom"/>
</dbReference>
<evidence type="ECO:0000256" key="5">
    <source>
        <dbReference type="ARBA" id="ARBA00022801"/>
    </source>
</evidence>
<keyword evidence="7" id="KW-0904">Protein phosphatase</keyword>
<dbReference type="Gene3D" id="3.90.190.10">
    <property type="entry name" value="Protein tyrosine phosphatase superfamily"/>
    <property type="match status" value="2"/>
</dbReference>
<organism evidence="12 13">
    <name type="scientific">Symbiodinium necroappetens</name>
    <dbReference type="NCBI Taxonomy" id="1628268"/>
    <lineage>
        <taxon>Eukaryota</taxon>
        <taxon>Sar</taxon>
        <taxon>Alveolata</taxon>
        <taxon>Dinophyceae</taxon>
        <taxon>Suessiales</taxon>
        <taxon>Symbiodiniaceae</taxon>
        <taxon>Symbiodinium</taxon>
    </lineage>
</organism>
<sequence length="1287" mass="139277">MATTANPGPCPQVSEVQDRLLIGGVGGGSPGAIGLLLQTHAITHLIVCGRVDQDVHVAAAREAVVDGGTELHIAPLVPEDKSDICRILENAVAFIQHALDDDLNAVLVVCSKGASRSVAVVLAYLMSGGSDLASAFDLLARTRWRIWPSALLVDSLIKLEARAARIKREVLPAPNSSLPVLRRIGAHAAWATAWHNGIHASRAEAEDLWDQCKGLPLEEAFAKCKQALLGKSTAELELFSDQPRIAWGQPPHAQVDNIAGISDDLKICGLGGLSASAIASMLQKHCVKRVVVCGKPERDAHVSAVKDALSIAGISTADLHIVPVRDSASEDLGSRLASAVDFVMAVPGRATLIACRQGASRSATVAIACLVHELKVSVLEAFNQLAASRWRLWPNAGFVRQLLAFEDSLKLARQGERTTDEYKEQVLRKIGIHAAWATNKHNLQTGSGQQGLTIQQVEIFWNQAALQAEEPEERFELCKSLSLGVDLTSFDAEPALEGSTLRVILGKTRQYWWCLHIRTVCINTFWFNGHISIGVPRSRGFQAPNDVLSRTPLASWTDPPWATCMWSKPQECDGKLEVDSPSTFPAPEGVRLLVDGGHDVALTLRFVAPGEVSWFGRLAQVTRFALIVAAGVIAGKVASGACDPAACARIAAEMEAPGPRIAAQLTLDLGADPRALADDGLSPYTAAILKEDPCGMLSGLDSGLRLRILRGDRAAWAEVARSAEGKGLPDIAAGALSRGLPIPDSMAEELLGYCFQAELPLLTLRVLARIDGKRFLMPALQRASSLAWRRVAERIVQQARPGLKPYWLSPDSLRYAVLQIQAGCNQYRLLLDSFLQYLRASEEEEFLKDPCAPPRDRGGAECPICLEPLCRSTPVAFVDAADAAVCLHLLCSKCARGYTSSTNTQGEALRCPECRRHAITMRQLPSLSEDPLRWFEFLASDTVSVNGKVAKSMLLRTFGTQGISSILPVEADAIEAGGVGTELRQEVSASDFLTHELFVWVWRNVQEHLRCMKLGPPPDLEERRAWFKYWNLSESGRLSRAEVLRAILRSFRASSTDRQKLQELRARVDKVWDLWHSNRLAVQGHADPNFVSCEEFARDGGFGDLLNEMFGLDPGGHDLHPAPPVEASGVSRRHAGQRRQPHGAPSPRGWRPAALWEGRPGSAGHLTRPLPGPTAFAQTGSAGDGPPPDLEVPSETVAPPGMLEASPLVLHIFDPFLHIVETTSSSASSSPHSSENSFEESRDSVSEEGSEAPLPSGDRSPLPIFATSEEASEILHESSLRHSVVSL</sequence>
<dbReference type="Proteomes" id="UP000601435">
    <property type="component" value="Unassembled WGS sequence"/>
</dbReference>
<name>A0A813C1C0_9DINO</name>
<feature type="region of interest" description="Disordered" evidence="9">
    <location>
        <begin position="1113"/>
        <end position="1199"/>
    </location>
</feature>
<keyword evidence="4 8" id="KW-0863">Zinc-finger</keyword>
<evidence type="ECO:0000256" key="2">
    <source>
        <dbReference type="ARBA" id="ARBA00013064"/>
    </source>
</evidence>
<dbReference type="PROSITE" id="PS50089">
    <property type="entry name" value="ZF_RING_2"/>
    <property type="match status" value="1"/>
</dbReference>
<evidence type="ECO:0000256" key="9">
    <source>
        <dbReference type="SAM" id="MobiDB-lite"/>
    </source>
</evidence>
<evidence type="ECO:0000259" key="10">
    <source>
        <dbReference type="PROSITE" id="PS50056"/>
    </source>
</evidence>
<dbReference type="PANTHER" id="PTHR10159:SF519">
    <property type="entry name" value="DUAL SPECIFICITY PROTEIN PHOSPHATASE MPK3"/>
    <property type="match status" value="1"/>
</dbReference>
<dbReference type="OrthoDB" id="165342at2759"/>
<proteinExistence type="inferred from homology"/>
<dbReference type="GO" id="GO:0004725">
    <property type="term" value="F:protein tyrosine phosphatase activity"/>
    <property type="evidence" value="ECO:0007669"/>
    <property type="project" value="UniProtKB-EC"/>
</dbReference>
<protein>
    <recommendedName>
        <fullName evidence="2">protein-tyrosine-phosphatase</fullName>
        <ecNumber evidence="2">3.1.3.48</ecNumber>
    </recommendedName>
</protein>
<dbReference type="Gene3D" id="3.30.40.10">
    <property type="entry name" value="Zinc/RING finger domain, C3HC4 (zinc finger)"/>
    <property type="match status" value="1"/>
</dbReference>
<evidence type="ECO:0000256" key="4">
    <source>
        <dbReference type="ARBA" id="ARBA00022771"/>
    </source>
</evidence>
<dbReference type="CDD" id="cd16449">
    <property type="entry name" value="RING-HC"/>
    <property type="match status" value="1"/>
</dbReference>
<dbReference type="EC" id="3.1.3.48" evidence="2"/>
<dbReference type="EMBL" id="CAJNJA010086807">
    <property type="protein sequence ID" value="CAE7938655.1"/>
    <property type="molecule type" value="Genomic_DNA"/>
</dbReference>
<feature type="compositionally biased region" description="Low complexity" evidence="9">
    <location>
        <begin position="1224"/>
        <end position="1236"/>
    </location>
</feature>
<feature type="domain" description="RING-type" evidence="11">
    <location>
        <begin position="862"/>
        <end position="915"/>
    </location>
</feature>
<evidence type="ECO:0000256" key="1">
    <source>
        <dbReference type="ARBA" id="ARBA00008601"/>
    </source>
</evidence>
<dbReference type="SUPFAM" id="SSF52799">
    <property type="entry name" value="(Phosphotyrosine protein) phosphatases II"/>
    <property type="match status" value="2"/>
</dbReference>
<feature type="domain" description="Tyrosine specific protein phosphatases" evidence="10">
    <location>
        <begin position="334"/>
        <end position="389"/>
    </location>
</feature>
<evidence type="ECO:0000256" key="8">
    <source>
        <dbReference type="PROSITE-ProRule" id="PRU00175"/>
    </source>
</evidence>
<feature type="region of interest" description="Disordered" evidence="9">
    <location>
        <begin position="1224"/>
        <end position="1266"/>
    </location>
</feature>
<dbReference type="SMART" id="SM00195">
    <property type="entry name" value="DSPc"/>
    <property type="match status" value="2"/>
</dbReference>
<dbReference type="GO" id="GO:0005737">
    <property type="term" value="C:cytoplasm"/>
    <property type="evidence" value="ECO:0007669"/>
    <property type="project" value="TreeGrafter"/>
</dbReference>
<dbReference type="InterPro" id="IPR013083">
    <property type="entry name" value="Znf_RING/FYVE/PHD"/>
</dbReference>
<keyword evidence="3" id="KW-0479">Metal-binding</keyword>
<keyword evidence="5" id="KW-0378">Hydrolase</keyword>
<feature type="compositionally biased region" description="Basic residues" evidence="9">
    <location>
        <begin position="1131"/>
        <end position="1141"/>
    </location>
</feature>
<dbReference type="GO" id="GO:0008270">
    <property type="term" value="F:zinc ion binding"/>
    <property type="evidence" value="ECO:0007669"/>
    <property type="project" value="UniProtKB-KW"/>
</dbReference>
<dbReference type="InterPro" id="IPR001841">
    <property type="entry name" value="Znf_RING"/>
</dbReference>
<dbReference type="PROSITE" id="PS00518">
    <property type="entry name" value="ZF_RING_1"/>
    <property type="match status" value="1"/>
</dbReference>
<comment type="similarity">
    <text evidence="1">Belongs to the protein-tyrosine phosphatase family. Non-receptor class dual specificity subfamily.</text>
</comment>
<evidence type="ECO:0000256" key="7">
    <source>
        <dbReference type="ARBA" id="ARBA00022912"/>
    </source>
</evidence>
<evidence type="ECO:0000313" key="13">
    <source>
        <dbReference type="Proteomes" id="UP000601435"/>
    </source>
</evidence>
<evidence type="ECO:0000256" key="3">
    <source>
        <dbReference type="ARBA" id="ARBA00022723"/>
    </source>
</evidence>
<dbReference type="Pfam" id="PF00782">
    <property type="entry name" value="DSPc"/>
    <property type="match status" value="2"/>
</dbReference>
<feature type="domain" description="Tyrosine specific protein phosphatases" evidence="10">
    <location>
        <begin position="89"/>
        <end position="143"/>
    </location>
</feature>
<gene>
    <name evidence="12" type="primary">Dusp5</name>
    <name evidence="12" type="ORF">SNEC2469_LOCUS33235</name>
</gene>